<keyword evidence="2" id="KW-0479">Metal-binding</keyword>
<evidence type="ECO:0000256" key="2">
    <source>
        <dbReference type="ARBA" id="ARBA00022723"/>
    </source>
</evidence>
<keyword evidence="7" id="KW-1185">Reference proteome</keyword>
<dbReference type="SMART" id="SM01117">
    <property type="entry name" value="Cyt-b5"/>
    <property type="match status" value="1"/>
</dbReference>
<evidence type="ECO:0000259" key="5">
    <source>
        <dbReference type="PROSITE" id="PS50255"/>
    </source>
</evidence>
<feature type="domain" description="Cytochrome b5 heme-binding" evidence="5">
    <location>
        <begin position="45"/>
        <end position="80"/>
    </location>
</feature>
<dbReference type="GO" id="GO:0046872">
    <property type="term" value="F:metal ion binding"/>
    <property type="evidence" value="ECO:0007669"/>
    <property type="project" value="UniProtKB-KW"/>
</dbReference>
<accession>A0A670XR56</accession>
<dbReference type="Pfam" id="PF00173">
    <property type="entry name" value="Cyt-b5"/>
    <property type="match status" value="1"/>
</dbReference>
<dbReference type="Proteomes" id="UP000472273">
    <property type="component" value="Unplaced"/>
</dbReference>
<dbReference type="PANTHER" id="PTHR19359">
    <property type="entry name" value="CYTOCHROME B5"/>
    <property type="match status" value="1"/>
</dbReference>
<dbReference type="InterPro" id="IPR050668">
    <property type="entry name" value="Cytochrome_b5"/>
</dbReference>
<evidence type="ECO:0000256" key="4">
    <source>
        <dbReference type="ARBA" id="ARBA00038168"/>
    </source>
</evidence>
<evidence type="ECO:0000313" key="6">
    <source>
        <dbReference type="Ensembl" id="ENSPTXP00000001811.1"/>
    </source>
</evidence>
<organism evidence="6 7">
    <name type="scientific">Pseudonaja textilis</name>
    <name type="common">Eastern brown snake</name>
    <dbReference type="NCBI Taxonomy" id="8673"/>
    <lineage>
        <taxon>Eukaryota</taxon>
        <taxon>Metazoa</taxon>
        <taxon>Chordata</taxon>
        <taxon>Craniata</taxon>
        <taxon>Vertebrata</taxon>
        <taxon>Euteleostomi</taxon>
        <taxon>Lepidosauria</taxon>
        <taxon>Squamata</taxon>
        <taxon>Bifurcata</taxon>
        <taxon>Unidentata</taxon>
        <taxon>Episquamata</taxon>
        <taxon>Toxicofera</taxon>
        <taxon>Serpentes</taxon>
        <taxon>Colubroidea</taxon>
        <taxon>Elapidae</taxon>
        <taxon>Hydrophiinae</taxon>
        <taxon>Pseudonaja</taxon>
    </lineage>
</organism>
<protein>
    <recommendedName>
        <fullName evidence="5">Cytochrome b5 heme-binding domain-containing protein</fullName>
    </recommendedName>
</protein>
<reference evidence="6" key="1">
    <citation type="submission" date="2025-08" db="UniProtKB">
        <authorList>
            <consortium name="Ensembl"/>
        </authorList>
    </citation>
    <scope>IDENTIFICATION</scope>
</reference>
<dbReference type="SUPFAM" id="SSF55856">
    <property type="entry name" value="Cytochrome b5-like heme/steroid binding domain"/>
    <property type="match status" value="1"/>
</dbReference>
<dbReference type="Gene3D" id="3.10.120.10">
    <property type="entry name" value="Cytochrome b5-like heme/steroid binding domain"/>
    <property type="match status" value="1"/>
</dbReference>
<comment type="similarity">
    <text evidence="4">Belongs to the cytochrome b5 family.</text>
</comment>
<dbReference type="GO" id="GO:0005741">
    <property type="term" value="C:mitochondrial outer membrane"/>
    <property type="evidence" value="ECO:0007669"/>
    <property type="project" value="TreeGrafter"/>
</dbReference>
<keyword evidence="1" id="KW-0349">Heme</keyword>
<dbReference type="InterPro" id="IPR001199">
    <property type="entry name" value="Cyt_B5-like_heme/steroid-bd"/>
</dbReference>
<keyword evidence="3" id="KW-0408">Iron</keyword>
<evidence type="ECO:0000256" key="1">
    <source>
        <dbReference type="ARBA" id="ARBA00022617"/>
    </source>
</evidence>
<dbReference type="PANTHER" id="PTHR19359:SF95">
    <property type="entry name" value="CYTOCHROME B5 TYPE B"/>
    <property type="match status" value="1"/>
</dbReference>
<dbReference type="GeneTree" id="ENSGT00940000155584"/>
<reference evidence="6" key="2">
    <citation type="submission" date="2025-09" db="UniProtKB">
        <authorList>
            <consortium name="Ensembl"/>
        </authorList>
    </citation>
    <scope>IDENTIFICATION</scope>
</reference>
<dbReference type="InterPro" id="IPR036400">
    <property type="entry name" value="Cyt_B5-like_heme/steroid_sf"/>
</dbReference>
<evidence type="ECO:0000313" key="7">
    <source>
        <dbReference type="Proteomes" id="UP000472273"/>
    </source>
</evidence>
<sequence length="126" mass="14177">LIDFACLKLAEKVTNSSQSVLHLGQVVKCNSDREAWLVIHDCIYVLLEQAGRDATESFEVVGHSMDAKEMLKQYLIGEIHPDGHKPDTSKVPSFLQKMIPPAPANGACLRGFSVRFSYTWIFKWLN</sequence>
<dbReference type="PROSITE" id="PS50255">
    <property type="entry name" value="CYTOCHROME_B5_2"/>
    <property type="match status" value="1"/>
</dbReference>
<dbReference type="Ensembl" id="ENSPTXT00000001862.1">
    <property type="protein sequence ID" value="ENSPTXP00000001811.1"/>
    <property type="gene ID" value="ENSPTXG00000001398.1"/>
</dbReference>
<proteinExistence type="inferred from homology"/>
<dbReference type="AlphaFoldDB" id="A0A670XR56"/>
<dbReference type="GO" id="GO:0020037">
    <property type="term" value="F:heme binding"/>
    <property type="evidence" value="ECO:0007669"/>
    <property type="project" value="TreeGrafter"/>
</dbReference>
<evidence type="ECO:0000256" key="3">
    <source>
        <dbReference type="ARBA" id="ARBA00023004"/>
    </source>
</evidence>
<name>A0A670XR56_PSETE</name>